<dbReference type="EnsemblMetazoa" id="AATE007639-RA">
    <property type="protein sequence ID" value="AATE007639-PA.1"/>
    <property type="gene ID" value="AATE007639"/>
</dbReference>
<dbReference type="AlphaFoldDB" id="A0A182IXY9"/>
<evidence type="ECO:0000313" key="1">
    <source>
        <dbReference type="EnsemblMetazoa" id="AATE007639-PA.1"/>
    </source>
</evidence>
<accession>A0A182IXY9</accession>
<protein>
    <submittedName>
        <fullName evidence="1">Uncharacterized protein</fullName>
    </submittedName>
</protein>
<name>A0A182IXY9_ANOAO</name>
<organism evidence="1">
    <name type="scientific">Anopheles atroparvus</name>
    <name type="common">European mosquito</name>
    <dbReference type="NCBI Taxonomy" id="41427"/>
    <lineage>
        <taxon>Eukaryota</taxon>
        <taxon>Metazoa</taxon>
        <taxon>Ecdysozoa</taxon>
        <taxon>Arthropoda</taxon>
        <taxon>Hexapoda</taxon>
        <taxon>Insecta</taxon>
        <taxon>Pterygota</taxon>
        <taxon>Neoptera</taxon>
        <taxon>Endopterygota</taxon>
        <taxon>Diptera</taxon>
        <taxon>Nematocera</taxon>
        <taxon>Culicoidea</taxon>
        <taxon>Culicidae</taxon>
        <taxon>Anophelinae</taxon>
        <taxon>Anopheles</taxon>
    </lineage>
</organism>
<reference evidence="1" key="1">
    <citation type="submission" date="2022-08" db="UniProtKB">
        <authorList>
            <consortium name="EnsemblMetazoa"/>
        </authorList>
    </citation>
    <scope>IDENTIFICATION</scope>
    <source>
        <strain evidence="1">EBRO</strain>
    </source>
</reference>
<proteinExistence type="predicted"/>
<dbReference type="VEuPathDB" id="VectorBase:AATE007639"/>
<sequence length="200" mass="21489">MSSSVHRIDVECHPLLTLVRSLQSGVLHSKVQAPEKCATQLSSVGKRQFGSRAARFSVQVFQNSYLREACFQCNSIVLSQTCPTDNDAADDKDAVKSVDDDDDDDGSFGDAAAAAGVGCYSNYITTISLGIDWFNQSAFPPVPVMVAAAATAAVGSEMEQLFLMMPHDDRAEQQQAATVENLVAIISIAIIINIIFNALR</sequence>